<dbReference type="InterPro" id="IPR050299">
    <property type="entry name" value="YjjX_NTPase"/>
</dbReference>
<dbReference type="Gene3D" id="3.90.950.10">
    <property type="match status" value="1"/>
</dbReference>
<comment type="cofactor">
    <cofactor evidence="2">
        <name>Mg(2+)</name>
        <dbReference type="ChEBI" id="CHEBI:18420"/>
    </cofactor>
</comment>
<evidence type="ECO:0000256" key="5">
    <source>
        <dbReference type="ARBA" id="ARBA00022801"/>
    </source>
</evidence>
<dbReference type="GO" id="GO:0103023">
    <property type="term" value="F:ITPase activity"/>
    <property type="evidence" value="ECO:0007669"/>
    <property type="project" value="UniProtKB-EC"/>
</dbReference>
<dbReference type="GO" id="GO:0006772">
    <property type="term" value="P:thiamine metabolic process"/>
    <property type="evidence" value="ECO:0007669"/>
    <property type="project" value="TreeGrafter"/>
</dbReference>
<evidence type="ECO:0000256" key="11">
    <source>
        <dbReference type="ARBA" id="ARBA00048781"/>
    </source>
</evidence>
<evidence type="ECO:0000256" key="6">
    <source>
        <dbReference type="ARBA" id="ARBA00022842"/>
    </source>
</evidence>
<evidence type="ECO:0000256" key="4">
    <source>
        <dbReference type="ARBA" id="ARBA00022741"/>
    </source>
</evidence>
<keyword evidence="8" id="KW-0464">Manganese</keyword>
<dbReference type="PANTHER" id="PTHR34699">
    <property type="match status" value="1"/>
</dbReference>
<dbReference type="GO" id="GO:0000166">
    <property type="term" value="F:nucleotide binding"/>
    <property type="evidence" value="ECO:0007669"/>
    <property type="project" value="UniProtKB-KW"/>
</dbReference>
<dbReference type="EC" id="3.6.1.73" evidence="9"/>
<gene>
    <name evidence="13" type="ORF">S06H3_06211</name>
</gene>
<sequence>MKKIRVVIGSKNPIKIDCVKNAFSKYFKNIKIIGTDIESGVPNQPKSDRKTIKGAARRATQSLLKDNKADFGVGIEGGLECIKNNLYAFAWICIKSRKGKIGLGRTASFLLPPKIEELIKLGKELGEADDIVFDIKNSKQKMGAIGLLSKGKLDRKKLYEQGVICALLPFLNKKLY</sequence>
<proteinExistence type="inferred from homology"/>
<dbReference type="GO" id="GO:0009117">
    <property type="term" value="P:nucleotide metabolic process"/>
    <property type="evidence" value="ECO:0007669"/>
    <property type="project" value="UniProtKB-KW"/>
</dbReference>
<dbReference type="GO" id="GO:0046872">
    <property type="term" value="F:metal ion binding"/>
    <property type="evidence" value="ECO:0007669"/>
    <property type="project" value="UniProtKB-KW"/>
</dbReference>
<dbReference type="NCBIfam" id="TIGR00258">
    <property type="entry name" value="inosine/xanthosine triphosphatase"/>
    <property type="match status" value="1"/>
</dbReference>
<keyword evidence="5" id="KW-0378">Hydrolase</keyword>
<evidence type="ECO:0000256" key="2">
    <source>
        <dbReference type="ARBA" id="ARBA00001946"/>
    </source>
</evidence>
<dbReference type="PANTHER" id="PTHR34699:SF2">
    <property type="entry name" value="NON-CANONICAL PURINE NTP PHOSPHATASE_PRRC1 DOMAIN-CONTAINING PROTEIN"/>
    <property type="match status" value="1"/>
</dbReference>
<comment type="catalytic activity">
    <reaction evidence="11">
        <text>XTP + H2O = XDP + phosphate + H(+)</text>
        <dbReference type="Rhea" id="RHEA:28406"/>
        <dbReference type="ChEBI" id="CHEBI:15377"/>
        <dbReference type="ChEBI" id="CHEBI:15378"/>
        <dbReference type="ChEBI" id="CHEBI:43474"/>
        <dbReference type="ChEBI" id="CHEBI:59884"/>
        <dbReference type="ChEBI" id="CHEBI:61314"/>
        <dbReference type="EC" id="3.6.1.73"/>
    </reaction>
</comment>
<protein>
    <recommendedName>
        <fullName evidence="9">inosine/xanthosine triphosphatase</fullName>
        <ecNumber evidence="9">3.6.1.73</ecNumber>
    </recommendedName>
</protein>
<feature type="domain" description="Non-canonical purine NTP phosphatase/PRRC1" evidence="12">
    <location>
        <begin position="9"/>
        <end position="171"/>
    </location>
</feature>
<dbReference type="FunFam" id="3.90.950.10:FF:000002">
    <property type="entry name" value="Inosine/xanthosine triphosphatase"/>
    <property type="match status" value="1"/>
</dbReference>
<keyword evidence="6" id="KW-0460">Magnesium</keyword>
<dbReference type="Pfam" id="PF01931">
    <property type="entry name" value="NTPase_I-T"/>
    <property type="match status" value="1"/>
</dbReference>
<dbReference type="EMBL" id="BARV01002391">
    <property type="protein sequence ID" value="GAH91475.1"/>
    <property type="molecule type" value="Genomic_DNA"/>
</dbReference>
<keyword evidence="3" id="KW-0479">Metal-binding</keyword>
<evidence type="ECO:0000256" key="10">
    <source>
        <dbReference type="ARBA" id="ARBA00048174"/>
    </source>
</evidence>
<name>X1KCY4_9ZZZZ</name>
<evidence type="ECO:0000256" key="8">
    <source>
        <dbReference type="ARBA" id="ARBA00023211"/>
    </source>
</evidence>
<dbReference type="InterPro" id="IPR029001">
    <property type="entry name" value="ITPase-like_fam"/>
</dbReference>
<evidence type="ECO:0000259" key="12">
    <source>
        <dbReference type="Pfam" id="PF01931"/>
    </source>
</evidence>
<dbReference type="SUPFAM" id="SSF52972">
    <property type="entry name" value="ITPase-like"/>
    <property type="match status" value="1"/>
</dbReference>
<evidence type="ECO:0000313" key="13">
    <source>
        <dbReference type="EMBL" id="GAH91475.1"/>
    </source>
</evidence>
<evidence type="ECO:0000256" key="7">
    <source>
        <dbReference type="ARBA" id="ARBA00023080"/>
    </source>
</evidence>
<evidence type="ECO:0000256" key="1">
    <source>
        <dbReference type="ARBA" id="ARBA00001936"/>
    </source>
</evidence>
<dbReference type="InterPro" id="IPR002786">
    <property type="entry name" value="Non_canon_purine_NTPase"/>
</dbReference>
<evidence type="ECO:0000256" key="9">
    <source>
        <dbReference type="ARBA" id="ARBA00038901"/>
    </source>
</evidence>
<comment type="caution">
    <text evidence="13">The sequence shown here is derived from an EMBL/GenBank/DDBJ whole genome shotgun (WGS) entry which is preliminary data.</text>
</comment>
<dbReference type="InterPro" id="IPR026533">
    <property type="entry name" value="NTPase/PRRC1"/>
</dbReference>
<dbReference type="AlphaFoldDB" id="X1KCY4"/>
<dbReference type="HAMAP" id="MF_00648">
    <property type="entry name" value="Non_canon_purine_NTPase_YjjX"/>
    <property type="match status" value="1"/>
</dbReference>
<accession>X1KCY4</accession>
<reference evidence="13" key="1">
    <citation type="journal article" date="2014" name="Front. Microbiol.">
        <title>High frequency of phylogenetically diverse reductive dehalogenase-homologous genes in deep subseafloor sedimentary metagenomes.</title>
        <authorList>
            <person name="Kawai M."/>
            <person name="Futagami T."/>
            <person name="Toyoda A."/>
            <person name="Takaki Y."/>
            <person name="Nishi S."/>
            <person name="Hori S."/>
            <person name="Arai W."/>
            <person name="Tsubouchi T."/>
            <person name="Morono Y."/>
            <person name="Uchiyama I."/>
            <person name="Ito T."/>
            <person name="Fujiyama A."/>
            <person name="Inagaki F."/>
            <person name="Takami H."/>
        </authorList>
    </citation>
    <scope>NUCLEOTIDE SEQUENCE</scope>
    <source>
        <strain evidence="13">Expedition CK06-06</strain>
    </source>
</reference>
<organism evidence="13">
    <name type="scientific">marine sediment metagenome</name>
    <dbReference type="NCBI Taxonomy" id="412755"/>
    <lineage>
        <taxon>unclassified sequences</taxon>
        <taxon>metagenomes</taxon>
        <taxon>ecological metagenomes</taxon>
    </lineage>
</organism>
<comment type="catalytic activity">
    <reaction evidence="10">
        <text>ITP + H2O = IDP + phosphate + H(+)</text>
        <dbReference type="Rhea" id="RHEA:28330"/>
        <dbReference type="ChEBI" id="CHEBI:15377"/>
        <dbReference type="ChEBI" id="CHEBI:15378"/>
        <dbReference type="ChEBI" id="CHEBI:43474"/>
        <dbReference type="ChEBI" id="CHEBI:58280"/>
        <dbReference type="ChEBI" id="CHEBI:61402"/>
        <dbReference type="EC" id="3.6.1.73"/>
    </reaction>
</comment>
<comment type="cofactor">
    <cofactor evidence="1">
        <name>Mn(2+)</name>
        <dbReference type="ChEBI" id="CHEBI:29035"/>
    </cofactor>
</comment>
<keyword evidence="7" id="KW-0546">Nucleotide metabolism</keyword>
<evidence type="ECO:0000256" key="3">
    <source>
        <dbReference type="ARBA" id="ARBA00022723"/>
    </source>
</evidence>
<keyword evidence="4" id="KW-0547">Nucleotide-binding</keyword>